<organism evidence="8 9">
    <name type="scientific">Penicilliopsis zonata CBS 506.65</name>
    <dbReference type="NCBI Taxonomy" id="1073090"/>
    <lineage>
        <taxon>Eukaryota</taxon>
        <taxon>Fungi</taxon>
        <taxon>Dikarya</taxon>
        <taxon>Ascomycota</taxon>
        <taxon>Pezizomycotina</taxon>
        <taxon>Eurotiomycetes</taxon>
        <taxon>Eurotiomycetidae</taxon>
        <taxon>Eurotiales</taxon>
        <taxon>Aspergillaceae</taxon>
        <taxon>Penicilliopsis</taxon>
    </lineage>
</organism>
<dbReference type="GO" id="GO:0045134">
    <property type="term" value="F:UDP phosphatase activity"/>
    <property type="evidence" value="ECO:0007669"/>
    <property type="project" value="TreeGrafter"/>
</dbReference>
<keyword evidence="9" id="KW-1185">Reference proteome</keyword>
<feature type="binding site" evidence="4">
    <location>
        <begin position="182"/>
        <end position="186"/>
    </location>
    <ligand>
        <name>ATP</name>
        <dbReference type="ChEBI" id="CHEBI:30616"/>
    </ligand>
</feature>
<dbReference type="VEuPathDB" id="FungiDB:ASPZODRAFT_126790"/>
<dbReference type="OrthoDB" id="6372431at2759"/>
<accession>A0A1L9SUF4</accession>
<keyword evidence="2 5" id="KW-0378">Hydrolase</keyword>
<dbReference type="InterPro" id="IPR000407">
    <property type="entry name" value="GDA1_CD39_NTPase"/>
</dbReference>
<proteinExistence type="inferred from homology"/>
<feature type="region of interest" description="Disordered" evidence="6">
    <location>
        <begin position="670"/>
        <end position="710"/>
    </location>
</feature>
<dbReference type="AlphaFoldDB" id="A0A1L9SUF4"/>
<dbReference type="CDD" id="cd24039">
    <property type="entry name" value="ASKHA_NBD_YND1-like"/>
    <property type="match status" value="1"/>
</dbReference>
<evidence type="ECO:0000256" key="5">
    <source>
        <dbReference type="RuleBase" id="RU003833"/>
    </source>
</evidence>
<feature type="active site" description="Proton acceptor" evidence="3">
    <location>
        <position position="145"/>
    </location>
</feature>
<evidence type="ECO:0000313" key="9">
    <source>
        <dbReference type="Proteomes" id="UP000184188"/>
    </source>
</evidence>
<sequence length="710" mass="78075">MGKWRYGVVLDAGSSGTRAHVYRWLDNAVARKEADATSLKSLPQIVTKSDWTKKIHPGVSTFADKPEQVGQDHLAELLQHALDIVPKNAVDETPIFLLATAGMRLLNDVQQSLLLEQTCSYIRANSDFQLPDCDLHIQVIPGVTEGLYGWIATNYLMGSFDMPGKHDHGKGHHTYGFLDMGGASAQIAFAPNATEAEKHANDLKLLRLRNIDGSVQEHKVFVTSWLEFGVREARKRFVKALELAIGTDVMEYPDPCLPAGLRTTLNGKVLPPSSPGPSLVGTGRFDECLGISYTLLDKDAPCADEPCLLHGMHTPAIDFDVNHFIGISEYWHTTHEIFEMGHKDKAYDFNTYQSRVKEFCSQSWDAIEDGIEQHKWGKKVDWEAASEVCFKASWIINVLHDGIGIPRVGLENTTGSGHNGTKEVLSHAGEKGYLDAFQAVNKIDSTEVSWTLGKILLYASSQVPAPVAEEVLPVGFGSNVDGIPSDFQYPSVDLLPHPIETPSEHWHDTLFRGESPRRIPGIFLFVFIVVLAGFFLCGRNRRLRAYHKVNRLFRRPTHPTYPKRRGFLGGKLPFLSRNTPSYERVLEDGSHDFELGSADSDGSEIVEAGRASEDDSVSISQPKRTSSWGSTTPTLKFGLENGSSASIGLGISAGPVSNAMDRAGLVVRTESRDHLAPIALGPTTNGRRSRAGSPTRSHHKSPIMTPLADD</sequence>
<keyword evidence="4" id="KW-0067">ATP-binding</keyword>
<feature type="compositionally biased region" description="Polar residues" evidence="6">
    <location>
        <begin position="617"/>
        <end position="633"/>
    </location>
</feature>
<dbReference type="Gene3D" id="3.30.420.150">
    <property type="entry name" value="Exopolyphosphatase. Domain 2"/>
    <property type="match status" value="1"/>
</dbReference>
<evidence type="ECO:0000256" key="3">
    <source>
        <dbReference type="PIRSR" id="PIRSR600407-1"/>
    </source>
</evidence>
<keyword evidence="7" id="KW-0812">Transmembrane</keyword>
<protein>
    <recommendedName>
        <fullName evidence="10">Golgi apyrase</fullName>
    </recommendedName>
</protein>
<comment type="similarity">
    <text evidence="1 5">Belongs to the GDA1/CD39 NTPase family.</text>
</comment>
<gene>
    <name evidence="8" type="ORF">ASPZODRAFT_126790</name>
</gene>
<evidence type="ECO:0000256" key="6">
    <source>
        <dbReference type="SAM" id="MobiDB-lite"/>
    </source>
</evidence>
<dbReference type="PROSITE" id="PS01238">
    <property type="entry name" value="GDA1_CD39_NTPASE"/>
    <property type="match status" value="1"/>
</dbReference>
<keyword evidence="4" id="KW-0547">Nucleotide-binding</keyword>
<dbReference type="Proteomes" id="UP000184188">
    <property type="component" value="Unassembled WGS sequence"/>
</dbReference>
<dbReference type="Gene3D" id="3.30.420.40">
    <property type="match status" value="1"/>
</dbReference>
<keyword evidence="7" id="KW-0472">Membrane</keyword>
<dbReference type="EMBL" id="KV878336">
    <property type="protein sequence ID" value="OJJ50840.1"/>
    <property type="molecule type" value="Genomic_DNA"/>
</dbReference>
<feature type="transmembrane region" description="Helical" evidence="7">
    <location>
        <begin position="519"/>
        <end position="538"/>
    </location>
</feature>
<dbReference type="GeneID" id="34608047"/>
<evidence type="ECO:0000256" key="7">
    <source>
        <dbReference type="SAM" id="Phobius"/>
    </source>
</evidence>
<evidence type="ECO:0000256" key="4">
    <source>
        <dbReference type="PIRSR" id="PIRSR600407-2"/>
    </source>
</evidence>
<dbReference type="GO" id="GO:0046036">
    <property type="term" value="P:CTP metabolic process"/>
    <property type="evidence" value="ECO:0007669"/>
    <property type="project" value="TreeGrafter"/>
</dbReference>
<dbReference type="PANTHER" id="PTHR11782">
    <property type="entry name" value="ADENOSINE/GUANOSINE DIPHOSPHATASE"/>
    <property type="match status" value="1"/>
</dbReference>
<dbReference type="GO" id="GO:0017111">
    <property type="term" value="F:ribonucleoside triphosphate phosphatase activity"/>
    <property type="evidence" value="ECO:0007669"/>
    <property type="project" value="TreeGrafter"/>
</dbReference>
<evidence type="ECO:0000313" key="8">
    <source>
        <dbReference type="EMBL" id="OJJ50840.1"/>
    </source>
</evidence>
<feature type="region of interest" description="Disordered" evidence="6">
    <location>
        <begin position="609"/>
        <end position="633"/>
    </location>
</feature>
<dbReference type="GO" id="GO:0004382">
    <property type="term" value="F:GDP phosphatase activity"/>
    <property type="evidence" value="ECO:0007669"/>
    <property type="project" value="TreeGrafter"/>
</dbReference>
<name>A0A1L9SUF4_9EURO</name>
<dbReference type="STRING" id="1073090.A0A1L9SUF4"/>
<dbReference type="PANTHER" id="PTHR11782:SF121">
    <property type="entry name" value="NUCLEOSIDE-DIPHOSPHATASE MIG-23"/>
    <property type="match status" value="1"/>
</dbReference>
<dbReference type="GO" id="GO:0005524">
    <property type="term" value="F:ATP binding"/>
    <property type="evidence" value="ECO:0007669"/>
    <property type="project" value="UniProtKB-KW"/>
</dbReference>
<dbReference type="Pfam" id="PF01150">
    <property type="entry name" value="GDA1_CD39"/>
    <property type="match status" value="1"/>
</dbReference>
<reference evidence="9" key="1">
    <citation type="journal article" date="2017" name="Genome Biol.">
        <title>Comparative genomics reveals high biological diversity and specific adaptations in the industrially and medically important fungal genus Aspergillus.</title>
        <authorList>
            <person name="de Vries R.P."/>
            <person name="Riley R."/>
            <person name="Wiebenga A."/>
            <person name="Aguilar-Osorio G."/>
            <person name="Amillis S."/>
            <person name="Uchima C.A."/>
            <person name="Anderluh G."/>
            <person name="Asadollahi M."/>
            <person name="Askin M."/>
            <person name="Barry K."/>
            <person name="Battaglia E."/>
            <person name="Bayram O."/>
            <person name="Benocci T."/>
            <person name="Braus-Stromeyer S.A."/>
            <person name="Caldana C."/>
            <person name="Canovas D."/>
            <person name="Cerqueira G.C."/>
            <person name="Chen F."/>
            <person name="Chen W."/>
            <person name="Choi C."/>
            <person name="Clum A."/>
            <person name="Dos Santos R.A."/>
            <person name="Damasio A.R."/>
            <person name="Diallinas G."/>
            <person name="Emri T."/>
            <person name="Fekete E."/>
            <person name="Flipphi M."/>
            <person name="Freyberg S."/>
            <person name="Gallo A."/>
            <person name="Gournas C."/>
            <person name="Habgood R."/>
            <person name="Hainaut M."/>
            <person name="Harispe M.L."/>
            <person name="Henrissat B."/>
            <person name="Hilden K.S."/>
            <person name="Hope R."/>
            <person name="Hossain A."/>
            <person name="Karabika E."/>
            <person name="Karaffa L."/>
            <person name="Karanyi Z."/>
            <person name="Krasevec N."/>
            <person name="Kuo A."/>
            <person name="Kusch H."/>
            <person name="LaButti K."/>
            <person name="Lagendijk E.L."/>
            <person name="Lapidus A."/>
            <person name="Levasseur A."/>
            <person name="Lindquist E."/>
            <person name="Lipzen A."/>
            <person name="Logrieco A.F."/>
            <person name="MacCabe A."/>
            <person name="Maekelae M.R."/>
            <person name="Malavazi I."/>
            <person name="Melin P."/>
            <person name="Meyer V."/>
            <person name="Mielnichuk N."/>
            <person name="Miskei M."/>
            <person name="Molnar A.P."/>
            <person name="Mule G."/>
            <person name="Ngan C.Y."/>
            <person name="Orejas M."/>
            <person name="Orosz E."/>
            <person name="Ouedraogo J.P."/>
            <person name="Overkamp K.M."/>
            <person name="Park H.-S."/>
            <person name="Perrone G."/>
            <person name="Piumi F."/>
            <person name="Punt P.J."/>
            <person name="Ram A.F."/>
            <person name="Ramon A."/>
            <person name="Rauscher S."/>
            <person name="Record E."/>
            <person name="Riano-Pachon D.M."/>
            <person name="Robert V."/>
            <person name="Roehrig J."/>
            <person name="Ruller R."/>
            <person name="Salamov A."/>
            <person name="Salih N.S."/>
            <person name="Samson R.A."/>
            <person name="Sandor E."/>
            <person name="Sanguinetti M."/>
            <person name="Schuetze T."/>
            <person name="Sepcic K."/>
            <person name="Shelest E."/>
            <person name="Sherlock G."/>
            <person name="Sophianopoulou V."/>
            <person name="Squina F.M."/>
            <person name="Sun H."/>
            <person name="Susca A."/>
            <person name="Todd R.B."/>
            <person name="Tsang A."/>
            <person name="Unkles S.E."/>
            <person name="van de Wiele N."/>
            <person name="van Rossen-Uffink D."/>
            <person name="Oliveira J.V."/>
            <person name="Vesth T.C."/>
            <person name="Visser J."/>
            <person name="Yu J.-H."/>
            <person name="Zhou M."/>
            <person name="Andersen M.R."/>
            <person name="Archer D.B."/>
            <person name="Baker S.E."/>
            <person name="Benoit I."/>
            <person name="Brakhage A.A."/>
            <person name="Braus G.H."/>
            <person name="Fischer R."/>
            <person name="Frisvad J.C."/>
            <person name="Goldman G.H."/>
            <person name="Houbraken J."/>
            <person name="Oakley B."/>
            <person name="Pocsi I."/>
            <person name="Scazzocchio C."/>
            <person name="Seiboth B."/>
            <person name="vanKuyk P.A."/>
            <person name="Wortman J."/>
            <person name="Dyer P.S."/>
            <person name="Grigoriev I.V."/>
        </authorList>
    </citation>
    <scope>NUCLEOTIDE SEQUENCE [LARGE SCALE GENOMIC DNA]</scope>
    <source>
        <strain evidence="9">CBS 506.65</strain>
    </source>
</reference>
<keyword evidence="7" id="KW-1133">Transmembrane helix</keyword>
<dbReference type="GO" id="GO:0005794">
    <property type="term" value="C:Golgi apparatus"/>
    <property type="evidence" value="ECO:0007669"/>
    <property type="project" value="TreeGrafter"/>
</dbReference>
<dbReference type="GO" id="GO:0016020">
    <property type="term" value="C:membrane"/>
    <property type="evidence" value="ECO:0007669"/>
    <property type="project" value="TreeGrafter"/>
</dbReference>
<evidence type="ECO:0000256" key="1">
    <source>
        <dbReference type="ARBA" id="ARBA00009283"/>
    </source>
</evidence>
<dbReference type="RefSeq" id="XP_022585350.1">
    <property type="nucleotide sequence ID" value="XM_022721582.1"/>
</dbReference>
<dbReference type="GO" id="GO:0006256">
    <property type="term" value="P:UDP catabolic process"/>
    <property type="evidence" value="ECO:0007669"/>
    <property type="project" value="TreeGrafter"/>
</dbReference>
<evidence type="ECO:0000256" key="2">
    <source>
        <dbReference type="ARBA" id="ARBA00022801"/>
    </source>
</evidence>
<evidence type="ECO:0008006" key="10">
    <source>
        <dbReference type="Google" id="ProtNLM"/>
    </source>
</evidence>